<evidence type="ECO:0000256" key="2">
    <source>
        <dbReference type="SAM" id="MobiDB-lite"/>
    </source>
</evidence>
<evidence type="ECO:0000256" key="1">
    <source>
        <dbReference type="ARBA" id="ARBA00023002"/>
    </source>
</evidence>
<sequence length="334" mass="36917">MSRDASPSIKDQISQAFPPKPGFTEKNLPDLHGKVYLITGANTGLGKELARMLYSKHAKVYIAARSKAKADVAIKDIKATVPESRGTLEFIKLDLADLSTIKASAQEFLSQESRLDVLFNNAGVMKPDPLHLKTAQGYESQLGVNNIGTFMFTKLLTPLLVKTAKAGGPGSVRVVWVGSSAGELPIVPKAGIPMDNLDYHRDLWWMTKYGISKAGNYLQGSEYACRFKADGVISVTLNPGNLDSELWRNQPFIIAKMLRWFVLYDLINGAYTELFAGLSPEVTLEESGAWIVPFGRFMPPRKDLKDATKTKAEGGTGVAKEFWEWNENQIRPYL</sequence>
<dbReference type="AlphaFoldDB" id="A0A9W8NMB6"/>
<comment type="caution">
    <text evidence="3">The sequence shown here is derived from an EMBL/GenBank/DDBJ whole genome shotgun (WGS) entry which is preliminary data.</text>
</comment>
<accession>A0A9W8NMB6</accession>
<dbReference type="PANTHER" id="PTHR43157">
    <property type="entry name" value="PHOSPHATIDYLINOSITOL-GLYCAN BIOSYNTHESIS CLASS F PROTEIN-RELATED"/>
    <property type="match status" value="1"/>
</dbReference>
<dbReference type="PRINTS" id="PR00081">
    <property type="entry name" value="GDHRDH"/>
</dbReference>
<feature type="region of interest" description="Disordered" evidence="2">
    <location>
        <begin position="1"/>
        <end position="22"/>
    </location>
</feature>
<dbReference type="EMBL" id="JANPWZ010000052">
    <property type="protein sequence ID" value="KAJ3579843.1"/>
    <property type="molecule type" value="Genomic_DNA"/>
</dbReference>
<name>A0A9W8NMB6_9PEZI</name>
<dbReference type="VEuPathDB" id="FungiDB:F4678DRAFT_412208"/>
<keyword evidence="1" id="KW-0560">Oxidoreductase</keyword>
<dbReference type="InterPro" id="IPR036291">
    <property type="entry name" value="NAD(P)-bd_dom_sf"/>
</dbReference>
<dbReference type="GO" id="GO:0016491">
    <property type="term" value="F:oxidoreductase activity"/>
    <property type="evidence" value="ECO:0007669"/>
    <property type="project" value="UniProtKB-KW"/>
</dbReference>
<evidence type="ECO:0008006" key="5">
    <source>
        <dbReference type="Google" id="ProtNLM"/>
    </source>
</evidence>
<evidence type="ECO:0000313" key="4">
    <source>
        <dbReference type="Proteomes" id="UP001148614"/>
    </source>
</evidence>
<dbReference type="SUPFAM" id="SSF51735">
    <property type="entry name" value="NAD(P)-binding Rossmann-fold domains"/>
    <property type="match status" value="1"/>
</dbReference>
<dbReference type="PANTHER" id="PTHR43157:SF31">
    <property type="entry name" value="PHOSPHATIDYLINOSITOL-GLYCAN BIOSYNTHESIS CLASS F PROTEIN"/>
    <property type="match status" value="1"/>
</dbReference>
<dbReference type="Proteomes" id="UP001148614">
    <property type="component" value="Unassembled WGS sequence"/>
</dbReference>
<organism evidence="3 4">
    <name type="scientific">Xylaria arbuscula</name>
    <dbReference type="NCBI Taxonomy" id="114810"/>
    <lineage>
        <taxon>Eukaryota</taxon>
        <taxon>Fungi</taxon>
        <taxon>Dikarya</taxon>
        <taxon>Ascomycota</taxon>
        <taxon>Pezizomycotina</taxon>
        <taxon>Sordariomycetes</taxon>
        <taxon>Xylariomycetidae</taxon>
        <taxon>Xylariales</taxon>
        <taxon>Xylariaceae</taxon>
        <taxon>Xylaria</taxon>
    </lineage>
</organism>
<keyword evidence="4" id="KW-1185">Reference proteome</keyword>
<proteinExistence type="predicted"/>
<gene>
    <name evidence="3" type="ORF">NPX13_g715</name>
</gene>
<dbReference type="Gene3D" id="3.40.50.720">
    <property type="entry name" value="NAD(P)-binding Rossmann-like Domain"/>
    <property type="match status" value="1"/>
</dbReference>
<evidence type="ECO:0000313" key="3">
    <source>
        <dbReference type="EMBL" id="KAJ3579843.1"/>
    </source>
</evidence>
<protein>
    <recommendedName>
        <fullName evidence="5">Short-chain dehydrogenase</fullName>
    </recommendedName>
</protein>
<reference evidence="3" key="1">
    <citation type="submission" date="2022-07" db="EMBL/GenBank/DDBJ databases">
        <title>Genome Sequence of Xylaria arbuscula.</title>
        <authorList>
            <person name="Buettner E."/>
        </authorList>
    </citation>
    <scope>NUCLEOTIDE SEQUENCE</scope>
    <source>
        <strain evidence="3">VT107</strain>
    </source>
</reference>
<dbReference type="InterPro" id="IPR002347">
    <property type="entry name" value="SDR_fam"/>
</dbReference>
<dbReference type="Pfam" id="PF00106">
    <property type="entry name" value="adh_short"/>
    <property type="match status" value="1"/>
</dbReference>